<gene>
    <name evidence="5" type="ORF">KV203_17065</name>
</gene>
<evidence type="ECO:0000259" key="4">
    <source>
        <dbReference type="Pfam" id="PF11887"/>
    </source>
</evidence>
<evidence type="ECO:0000313" key="5">
    <source>
        <dbReference type="EMBL" id="QXQ13508.1"/>
    </source>
</evidence>
<feature type="compositionally biased region" description="Polar residues" evidence="1">
    <location>
        <begin position="463"/>
        <end position="475"/>
    </location>
</feature>
<organism evidence="5 6">
    <name type="scientific">Skermania pinensis</name>
    <dbReference type="NCBI Taxonomy" id="39122"/>
    <lineage>
        <taxon>Bacteria</taxon>
        <taxon>Bacillati</taxon>
        <taxon>Actinomycetota</taxon>
        <taxon>Actinomycetes</taxon>
        <taxon>Mycobacteriales</taxon>
        <taxon>Gordoniaceae</taxon>
        <taxon>Skermania</taxon>
    </lineage>
</organism>
<keyword evidence="2" id="KW-0812">Transmembrane</keyword>
<dbReference type="PANTHER" id="PTHR33371:SF16">
    <property type="entry name" value="MCE-FAMILY PROTEIN MCE3F"/>
    <property type="match status" value="1"/>
</dbReference>
<sequence>MMLSRFVRIQLIIFSILTVVGLVVMSVVYVQLPAMFGIGRYQVTTQLAATGGLYPHANVTYRGTNVGEVEDVRLTPAGVDAILSIDSDYKIPADTHASVKSVSAIGEQYVDLIPTGADSGPDLADGDVIPEDRTTLPQDVGPLLDQADRLLAGIADTRLETVIDEAFDAFNGSGPDLGRFIDSAQLFLQQASADAEPTKQLIDQLGPLLDTQTASADAIRSWTRDLVTVTDQLRAKDPQLRSIIERAPGATTEAQQLFEDLRPTLPLLLANMVSVGQVTTIYHKGLEQILVVYPALVAALKTAIRGDAAAVKEGAIVDFMLETNDPPPCVTGFLPGSEWRDGSQVDVIPTPDNLFCKVPQNAVEDVRGARNTPCMEFPGKRAPSPEVCRSPEGYVPLGTNPAFGDPQPVPGGQLPTARTAPAGYEPGSAARQYDAATGIFVGPDGRTYTQPGVAPGGGAVTPASWQQMMSDQQGR</sequence>
<accession>A0ABX8S6N2</accession>
<dbReference type="InterPro" id="IPR024516">
    <property type="entry name" value="Mce_C"/>
</dbReference>
<keyword evidence="2" id="KW-0472">Membrane</keyword>
<feature type="region of interest" description="Disordered" evidence="1">
    <location>
        <begin position="446"/>
        <end position="475"/>
    </location>
</feature>
<dbReference type="InterPro" id="IPR005693">
    <property type="entry name" value="Mce"/>
</dbReference>
<proteinExistence type="predicted"/>
<name>A0ABX8S6N2_9ACTN</name>
<dbReference type="InterPro" id="IPR052336">
    <property type="entry name" value="MlaD_Phospholipid_Transporter"/>
</dbReference>
<evidence type="ECO:0000313" key="6">
    <source>
        <dbReference type="Proteomes" id="UP000887023"/>
    </source>
</evidence>
<feature type="domain" description="Mce/MlaD" evidence="3">
    <location>
        <begin position="41"/>
        <end position="114"/>
    </location>
</feature>
<evidence type="ECO:0000256" key="1">
    <source>
        <dbReference type="SAM" id="MobiDB-lite"/>
    </source>
</evidence>
<reference evidence="5" key="1">
    <citation type="submission" date="2021-07" db="EMBL/GenBank/DDBJ databases">
        <title>Candidatus Kaistella beijingensis sp. nov. isolated from a municipal wastewater treatment plant is involved in sludge foaming.</title>
        <authorList>
            <person name="Song Y."/>
            <person name="Liu S.-J."/>
        </authorList>
    </citation>
    <scope>NUCLEOTIDE SEQUENCE</scope>
    <source>
        <strain evidence="5">DSM 43998</strain>
    </source>
</reference>
<dbReference type="Pfam" id="PF11887">
    <property type="entry name" value="Mce4_CUP1"/>
    <property type="match status" value="1"/>
</dbReference>
<dbReference type="Pfam" id="PF02470">
    <property type="entry name" value="MlaD"/>
    <property type="match status" value="1"/>
</dbReference>
<dbReference type="NCBIfam" id="TIGR00996">
    <property type="entry name" value="Mtu_fam_mce"/>
    <property type="match status" value="1"/>
</dbReference>
<keyword evidence="2" id="KW-1133">Transmembrane helix</keyword>
<dbReference type="EMBL" id="CP079105">
    <property type="protein sequence ID" value="QXQ13508.1"/>
    <property type="molecule type" value="Genomic_DNA"/>
</dbReference>
<protein>
    <submittedName>
        <fullName evidence="5">MCE family protein</fullName>
    </submittedName>
</protein>
<feature type="domain" description="Mammalian cell entry C-terminal" evidence="4">
    <location>
        <begin position="121"/>
        <end position="295"/>
    </location>
</feature>
<evidence type="ECO:0000256" key="2">
    <source>
        <dbReference type="SAM" id="Phobius"/>
    </source>
</evidence>
<dbReference type="Proteomes" id="UP000887023">
    <property type="component" value="Chromosome"/>
</dbReference>
<evidence type="ECO:0000259" key="3">
    <source>
        <dbReference type="Pfam" id="PF02470"/>
    </source>
</evidence>
<dbReference type="InterPro" id="IPR003399">
    <property type="entry name" value="Mce/MlaD"/>
</dbReference>
<feature type="transmembrane region" description="Helical" evidence="2">
    <location>
        <begin position="12"/>
        <end position="32"/>
    </location>
</feature>
<dbReference type="PANTHER" id="PTHR33371">
    <property type="entry name" value="INTERMEMBRANE PHOSPHOLIPID TRANSPORT SYSTEM BINDING PROTEIN MLAD-RELATED"/>
    <property type="match status" value="1"/>
</dbReference>
<dbReference type="RefSeq" id="WP_066474180.1">
    <property type="nucleotide sequence ID" value="NZ_CBCRUZ010000007.1"/>
</dbReference>
<keyword evidence="6" id="KW-1185">Reference proteome</keyword>